<dbReference type="GO" id="GO:0019277">
    <property type="term" value="P:UDP-N-acetylgalactosamine biosynthetic process"/>
    <property type="evidence" value="ECO:0007669"/>
    <property type="project" value="InterPro"/>
</dbReference>
<dbReference type="NCBIfam" id="NF009470">
    <property type="entry name" value="PRK12830.1"/>
    <property type="match status" value="1"/>
</dbReference>
<reference evidence="14" key="1">
    <citation type="submission" date="2020-10" db="EMBL/GenBank/DDBJ databases">
        <authorList>
            <person name="Gilroy R."/>
        </authorList>
    </citation>
    <scope>NUCLEOTIDE SEQUENCE</scope>
    <source>
        <strain evidence="14">ChiSxjej2B14-6234</strain>
    </source>
</reference>
<keyword evidence="7 12" id="KW-0573">Peptidoglycan synthesis</keyword>
<keyword evidence="5 12" id="KW-0808">Transferase</keyword>
<dbReference type="EMBL" id="DVFJ01000017">
    <property type="protein sequence ID" value="HIQ71763.1"/>
    <property type="molecule type" value="Genomic_DNA"/>
</dbReference>
<keyword evidence="9 12" id="KW-0961">Cell wall biogenesis/degradation</keyword>
<evidence type="ECO:0000313" key="15">
    <source>
        <dbReference type="Proteomes" id="UP000886887"/>
    </source>
</evidence>
<comment type="pathway">
    <text evidence="2 12">Cell wall biogenesis; peptidoglycan biosynthesis.</text>
</comment>
<gene>
    <name evidence="12" type="primary">murA</name>
    <name evidence="14" type="ORF">IAB73_06100</name>
</gene>
<evidence type="ECO:0000256" key="10">
    <source>
        <dbReference type="ARBA" id="ARBA00038367"/>
    </source>
</evidence>
<comment type="caution">
    <text evidence="12">Lacks conserved residue(s) required for the propagation of feature annotation.</text>
</comment>
<comment type="similarity">
    <text evidence="10 12">Belongs to the EPSP synthase family. MurA subfamily.</text>
</comment>
<keyword evidence="6 12" id="KW-0133">Cell shape</keyword>
<keyword evidence="3 12" id="KW-0963">Cytoplasm</keyword>
<evidence type="ECO:0000259" key="13">
    <source>
        <dbReference type="Pfam" id="PF00275"/>
    </source>
</evidence>
<proteinExistence type="inferred from homology"/>
<dbReference type="GO" id="GO:0008760">
    <property type="term" value="F:UDP-N-acetylglucosamine 1-carboxyvinyltransferase activity"/>
    <property type="evidence" value="ECO:0007669"/>
    <property type="project" value="UniProtKB-UniRule"/>
</dbReference>
<dbReference type="CDD" id="cd01555">
    <property type="entry name" value="UdpNAET"/>
    <property type="match status" value="1"/>
</dbReference>
<organism evidence="14 15">
    <name type="scientific">Candidatus Onthenecus intestinigallinarum</name>
    <dbReference type="NCBI Taxonomy" id="2840875"/>
    <lineage>
        <taxon>Bacteria</taxon>
        <taxon>Bacillati</taxon>
        <taxon>Bacillota</taxon>
        <taxon>Clostridia</taxon>
        <taxon>Eubacteriales</taxon>
        <taxon>Candidatus Onthenecus</taxon>
    </lineage>
</organism>
<evidence type="ECO:0000256" key="6">
    <source>
        <dbReference type="ARBA" id="ARBA00022960"/>
    </source>
</evidence>
<dbReference type="FunFam" id="3.65.10.10:FF:000001">
    <property type="entry name" value="UDP-N-acetylglucosamine 1-carboxyvinyltransferase"/>
    <property type="match status" value="1"/>
</dbReference>
<reference evidence="14" key="2">
    <citation type="journal article" date="2021" name="PeerJ">
        <title>Extensive microbial diversity within the chicken gut microbiome revealed by metagenomics and culture.</title>
        <authorList>
            <person name="Gilroy R."/>
            <person name="Ravi A."/>
            <person name="Getino M."/>
            <person name="Pursley I."/>
            <person name="Horton D.L."/>
            <person name="Alikhan N.F."/>
            <person name="Baker D."/>
            <person name="Gharbi K."/>
            <person name="Hall N."/>
            <person name="Watson M."/>
            <person name="Adriaenssens E.M."/>
            <person name="Foster-Nyarko E."/>
            <person name="Jarju S."/>
            <person name="Secka A."/>
            <person name="Antonio M."/>
            <person name="Oren A."/>
            <person name="Chaudhuri R.R."/>
            <person name="La Ragione R."/>
            <person name="Hildebrand F."/>
            <person name="Pallen M.J."/>
        </authorList>
    </citation>
    <scope>NUCLEOTIDE SEQUENCE</scope>
    <source>
        <strain evidence="14">ChiSxjej2B14-6234</strain>
    </source>
</reference>
<feature type="modified residue" description="2-(S-cysteinyl)pyruvic acid O-phosphothioketal" evidence="12">
    <location>
        <position position="116"/>
    </location>
</feature>
<evidence type="ECO:0000256" key="4">
    <source>
        <dbReference type="ARBA" id="ARBA00022618"/>
    </source>
</evidence>
<dbReference type="InterPro" id="IPR036968">
    <property type="entry name" value="Enolpyruvate_Tfrase_sf"/>
</dbReference>
<dbReference type="PANTHER" id="PTHR43783">
    <property type="entry name" value="UDP-N-ACETYLGLUCOSAMINE 1-CARBOXYVINYLTRANSFERASE"/>
    <property type="match status" value="1"/>
</dbReference>
<evidence type="ECO:0000256" key="3">
    <source>
        <dbReference type="ARBA" id="ARBA00022490"/>
    </source>
</evidence>
<dbReference type="NCBIfam" id="NF006873">
    <property type="entry name" value="PRK09369.1"/>
    <property type="match status" value="1"/>
</dbReference>
<sequence length="420" mass="45036">MEKMFITGGRRLEGVVNVSGGKNTAVAIIPATLLSDEPCTVENLPDIEDVHVLVQMMCALGAKVDFDGTTLRVDPRGVNCWQAPQKLSCRMRASSYLLGVLLGRFGRAQVPLPGGCDIGPRPVDQHIKAMRAMGAEIEERFGVIHASAPEGMQGGDVYFDMVTVGGTINAMLAACRARGNTVIHNAAKEPHVVDLANFLNSMGARIKGAGTDVIRVRGQERLHGSTYAVIPDQIETGTLMIAAAASHGDVTITGCIPTHMESLSAKLLEMGAKVDERDDAIRVRSIGAHRAVNIKTQVYPGFPTDLQQPMTALLTTAKGTSLVTENIFEQRYKHLFEMQRMGAQVRVMDRVAVIEGTSALSAAPVYASDLRAGAALVIAGLMAEGVTEIGNVHFIDRGYEHLEQKLAALGAKIERAFVEL</sequence>
<accession>A0A9D1CR38</accession>
<dbReference type="SUPFAM" id="SSF55205">
    <property type="entry name" value="EPT/RTPC-like"/>
    <property type="match status" value="1"/>
</dbReference>
<keyword evidence="4 12" id="KW-0132">Cell division</keyword>
<dbReference type="InterPro" id="IPR050068">
    <property type="entry name" value="MurA_subfamily"/>
</dbReference>
<evidence type="ECO:0000256" key="12">
    <source>
        <dbReference type="HAMAP-Rule" id="MF_00111"/>
    </source>
</evidence>
<dbReference type="PANTHER" id="PTHR43783:SF2">
    <property type="entry name" value="UDP-N-ACETYLGLUCOSAMINE 1-CARBOXYVINYLTRANSFERASE 2"/>
    <property type="match status" value="1"/>
</dbReference>
<feature type="binding site" evidence="12">
    <location>
        <begin position="121"/>
        <end position="125"/>
    </location>
    <ligand>
        <name>UDP-N-acetyl-alpha-D-glucosamine</name>
        <dbReference type="ChEBI" id="CHEBI:57705"/>
    </ligand>
</feature>
<dbReference type="NCBIfam" id="TIGR01072">
    <property type="entry name" value="murA"/>
    <property type="match status" value="1"/>
</dbReference>
<dbReference type="InterPro" id="IPR013792">
    <property type="entry name" value="RNA3'P_cycl/enolpyr_Trfase_a/b"/>
</dbReference>
<evidence type="ECO:0000256" key="5">
    <source>
        <dbReference type="ARBA" id="ARBA00022679"/>
    </source>
</evidence>
<feature type="binding site" evidence="12">
    <location>
        <position position="92"/>
    </location>
    <ligand>
        <name>UDP-N-acetyl-alpha-D-glucosamine</name>
        <dbReference type="ChEBI" id="CHEBI:57705"/>
    </ligand>
</feature>
<evidence type="ECO:0000256" key="11">
    <source>
        <dbReference type="ARBA" id="ARBA00047527"/>
    </source>
</evidence>
<evidence type="ECO:0000256" key="1">
    <source>
        <dbReference type="ARBA" id="ARBA00004496"/>
    </source>
</evidence>
<dbReference type="GO" id="GO:0009252">
    <property type="term" value="P:peptidoglycan biosynthetic process"/>
    <property type="evidence" value="ECO:0007669"/>
    <property type="project" value="UniProtKB-UniRule"/>
</dbReference>
<evidence type="ECO:0000256" key="2">
    <source>
        <dbReference type="ARBA" id="ARBA00004752"/>
    </source>
</evidence>
<dbReference type="AlphaFoldDB" id="A0A9D1CR38"/>
<feature type="domain" description="Enolpyruvate transferase" evidence="13">
    <location>
        <begin position="7"/>
        <end position="406"/>
    </location>
</feature>
<dbReference type="InterPro" id="IPR005750">
    <property type="entry name" value="UDP_GlcNAc_COvinyl_MurA"/>
</dbReference>
<feature type="binding site" evidence="12">
    <location>
        <position position="305"/>
    </location>
    <ligand>
        <name>UDP-N-acetyl-alpha-D-glucosamine</name>
        <dbReference type="ChEBI" id="CHEBI:57705"/>
    </ligand>
</feature>
<dbReference type="HAMAP" id="MF_00111">
    <property type="entry name" value="MurA"/>
    <property type="match status" value="1"/>
</dbReference>
<dbReference type="GO" id="GO:0071555">
    <property type="term" value="P:cell wall organization"/>
    <property type="evidence" value="ECO:0007669"/>
    <property type="project" value="UniProtKB-KW"/>
</dbReference>
<evidence type="ECO:0000256" key="7">
    <source>
        <dbReference type="ARBA" id="ARBA00022984"/>
    </source>
</evidence>
<comment type="caution">
    <text evidence="14">The sequence shown here is derived from an EMBL/GenBank/DDBJ whole genome shotgun (WGS) entry which is preliminary data.</text>
</comment>
<dbReference type="GO" id="GO:0051301">
    <property type="term" value="P:cell division"/>
    <property type="evidence" value="ECO:0007669"/>
    <property type="project" value="UniProtKB-KW"/>
</dbReference>
<feature type="binding site" evidence="12">
    <location>
        <begin position="22"/>
        <end position="23"/>
    </location>
    <ligand>
        <name>phosphoenolpyruvate</name>
        <dbReference type="ChEBI" id="CHEBI:58702"/>
    </ligand>
</feature>
<dbReference type="Gene3D" id="3.65.10.10">
    <property type="entry name" value="Enolpyruvate transferase domain"/>
    <property type="match status" value="2"/>
</dbReference>
<name>A0A9D1CR38_9FIRM</name>
<dbReference type="Pfam" id="PF00275">
    <property type="entry name" value="EPSP_synthase"/>
    <property type="match status" value="1"/>
</dbReference>
<evidence type="ECO:0000256" key="8">
    <source>
        <dbReference type="ARBA" id="ARBA00023306"/>
    </source>
</evidence>
<feature type="binding site" evidence="12">
    <location>
        <position position="327"/>
    </location>
    <ligand>
        <name>UDP-N-acetyl-alpha-D-glucosamine</name>
        <dbReference type="ChEBI" id="CHEBI:57705"/>
    </ligand>
</feature>
<dbReference type="Proteomes" id="UP000886887">
    <property type="component" value="Unassembled WGS sequence"/>
</dbReference>
<evidence type="ECO:0000256" key="9">
    <source>
        <dbReference type="ARBA" id="ARBA00023316"/>
    </source>
</evidence>
<dbReference type="GO" id="GO:0008360">
    <property type="term" value="P:regulation of cell shape"/>
    <property type="evidence" value="ECO:0007669"/>
    <property type="project" value="UniProtKB-KW"/>
</dbReference>
<dbReference type="InterPro" id="IPR001986">
    <property type="entry name" value="Enolpyruvate_Tfrase_dom"/>
</dbReference>
<feature type="active site" description="Proton donor" evidence="12">
    <location>
        <position position="116"/>
    </location>
</feature>
<dbReference type="EC" id="2.5.1.7" evidence="12"/>
<evidence type="ECO:0000313" key="14">
    <source>
        <dbReference type="EMBL" id="HIQ71763.1"/>
    </source>
</evidence>
<keyword evidence="8 12" id="KW-0131">Cell cycle</keyword>
<comment type="subcellular location">
    <subcellularLocation>
        <location evidence="1 12">Cytoplasm</location>
    </subcellularLocation>
</comment>
<protein>
    <recommendedName>
        <fullName evidence="12">UDP-N-acetylglucosamine 1-carboxyvinyltransferase</fullName>
        <ecNumber evidence="12">2.5.1.7</ecNumber>
    </recommendedName>
    <alternativeName>
        <fullName evidence="12">Enoylpyruvate transferase</fullName>
    </alternativeName>
    <alternativeName>
        <fullName evidence="12">UDP-N-acetylglucosamine enolpyruvyl transferase</fullName>
        <shortName evidence="12">EPT</shortName>
    </alternativeName>
</protein>
<dbReference type="GO" id="GO:0005737">
    <property type="term" value="C:cytoplasm"/>
    <property type="evidence" value="ECO:0007669"/>
    <property type="project" value="UniProtKB-SubCell"/>
</dbReference>
<comment type="catalytic activity">
    <reaction evidence="11 12">
        <text>phosphoenolpyruvate + UDP-N-acetyl-alpha-D-glucosamine = UDP-N-acetyl-3-O-(1-carboxyvinyl)-alpha-D-glucosamine + phosphate</text>
        <dbReference type="Rhea" id="RHEA:18681"/>
        <dbReference type="ChEBI" id="CHEBI:43474"/>
        <dbReference type="ChEBI" id="CHEBI:57705"/>
        <dbReference type="ChEBI" id="CHEBI:58702"/>
        <dbReference type="ChEBI" id="CHEBI:68483"/>
        <dbReference type="EC" id="2.5.1.7"/>
    </reaction>
</comment>
<keyword evidence="12" id="KW-0670">Pyruvate</keyword>
<comment type="function">
    <text evidence="12">Cell wall formation. Adds enolpyruvyl to UDP-N-acetylglucosamine.</text>
</comment>